<dbReference type="InterPro" id="IPR058502">
    <property type="entry name" value="PLL-like_beta-prop"/>
</dbReference>
<dbReference type="Pfam" id="PF26607">
    <property type="entry name" value="DUF8189"/>
    <property type="match status" value="1"/>
</dbReference>
<evidence type="ECO:0000259" key="2">
    <source>
        <dbReference type="Pfam" id="PF26607"/>
    </source>
</evidence>
<accession>A0ABP4SPL3</accession>
<feature type="signal peptide" evidence="1">
    <location>
        <begin position="1"/>
        <end position="32"/>
    </location>
</feature>
<keyword evidence="4" id="KW-1185">Reference proteome</keyword>
<keyword evidence="1" id="KW-0732">Signal</keyword>
<proteinExistence type="predicted"/>
<feature type="chain" id="PRO_5045273894" description="PLL-like beta propeller domain-containing protein" evidence="1">
    <location>
        <begin position="33"/>
        <end position="390"/>
    </location>
</feature>
<protein>
    <recommendedName>
        <fullName evidence="2">PLL-like beta propeller domain-containing protein</fullName>
    </recommendedName>
</protein>
<dbReference type="Gene3D" id="2.120.10.70">
    <property type="entry name" value="Fucose-specific lectin"/>
    <property type="match status" value="1"/>
</dbReference>
<sequence length="390" mass="39297">MTQPHWLRKTLAAAAILAAAAGVLAPATSASAAASDASAAVVPPPYAADLPDLSTPAVAYDRAAPPVATGVAVRGADGALLYSARSGTTFGPLQSLGGVIVGDPSVVVNSLGTHFFVRGTDDQVYTNTITPSGAVTGYSTVPGLTVTGDVEALVPNLAPAGSLRIFARGPDGAVWTNSLNGGAWAGWSSLGGFATSDITATRTFAVPNDTVRVFVRGADHRVYVSRVSASGVTPFEPLGDLQVTSNIAVAEDALFGGGFIAARGADGGLWTLNLFTLPYAWKPLGGIATSDPAFSFQGNVTSLYVRGTDDALYVNKAASPDAAYRGYERIDGAVSGNPAAFGPGVSTLGPGFLLARLASGSLGLNVDPSPTLQPPHKFGGFTPIPGPAVG</sequence>
<feature type="domain" description="PLL-like beta propeller" evidence="2">
    <location>
        <begin position="161"/>
        <end position="341"/>
    </location>
</feature>
<dbReference type="EMBL" id="BAAAMU010000105">
    <property type="protein sequence ID" value="GAA1676214.1"/>
    <property type="molecule type" value="Genomic_DNA"/>
</dbReference>
<gene>
    <name evidence="3" type="ORF">GCM10009733_086480</name>
</gene>
<comment type="caution">
    <text evidence="3">The sequence shown here is derived from an EMBL/GenBank/DDBJ whole genome shotgun (WGS) entry which is preliminary data.</text>
</comment>
<name>A0ABP4SPL3_9ACTN</name>
<evidence type="ECO:0000313" key="3">
    <source>
        <dbReference type="EMBL" id="GAA1676214.1"/>
    </source>
</evidence>
<reference evidence="4" key="1">
    <citation type="journal article" date="2019" name="Int. J. Syst. Evol. Microbiol.">
        <title>The Global Catalogue of Microorganisms (GCM) 10K type strain sequencing project: providing services to taxonomists for standard genome sequencing and annotation.</title>
        <authorList>
            <consortium name="The Broad Institute Genomics Platform"/>
            <consortium name="The Broad Institute Genome Sequencing Center for Infectious Disease"/>
            <person name="Wu L."/>
            <person name="Ma J."/>
        </authorList>
    </citation>
    <scope>NUCLEOTIDE SEQUENCE [LARGE SCALE GENOMIC DNA]</scope>
    <source>
        <strain evidence="4">JCM 13929</strain>
    </source>
</reference>
<organism evidence="3 4">
    <name type="scientific">Nonomuraea maheshkhaliensis</name>
    <dbReference type="NCBI Taxonomy" id="419590"/>
    <lineage>
        <taxon>Bacteria</taxon>
        <taxon>Bacillati</taxon>
        <taxon>Actinomycetota</taxon>
        <taxon>Actinomycetes</taxon>
        <taxon>Streptosporangiales</taxon>
        <taxon>Streptosporangiaceae</taxon>
        <taxon>Nonomuraea</taxon>
    </lineage>
</organism>
<dbReference type="RefSeq" id="WP_346112719.1">
    <property type="nucleotide sequence ID" value="NZ_BAAAMU010000105.1"/>
</dbReference>
<evidence type="ECO:0000256" key="1">
    <source>
        <dbReference type="SAM" id="SignalP"/>
    </source>
</evidence>
<evidence type="ECO:0000313" key="4">
    <source>
        <dbReference type="Proteomes" id="UP001500064"/>
    </source>
</evidence>
<dbReference type="SUPFAM" id="SSF89372">
    <property type="entry name" value="Fucose-specific lectin"/>
    <property type="match status" value="1"/>
</dbReference>
<dbReference type="Proteomes" id="UP001500064">
    <property type="component" value="Unassembled WGS sequence"/>
</dbReference>